<organism evidence="1 2">
    <name type="scientific">Phnomibacter ginsenosidimutans</name>
    <dbReference type="NCBI Taxonomy" id="2676868"/>
    <lineage>
        <taxon>Bacteria</taxon>
        <taxon>Pseudomonadati</taxon>
        <taxon>Bacteroidota</taxon>
        <taxon>Chitinophagia</taxon>
        <taxon>Chitinophagales</taxon>
        <taxon>Chitinophagaceae</taxon>
        <taxon>Phnomibacter</taxon>
    </lineage>
</organism>
<dbReference type="CDD" id="cd02440">
    <property type="entry name" value="AdoMet_MTases"/>
    <property type="match status" value="1"/>
</dbReference>
<dbReference type="GO" id="GO:0008168">
    <property type="term" value="F:methyltransferase activity"/>
    <property type="evidence" value="ECO:0007669"/>
    <property type="project" value="UniProtKB-KW"/>
</dbReference>
<keyword evidence="1" id="KW-0489">Methyltransferase</keyword>
<reference evidence="1 2" key="1">
    <citation type="submission" date="2019-11" db="EMBL/GenBank/DDBJ databases">
        <authorList>
            <person name="Im W.T."/>
        </authorList>
    </citation>
    <scope>NUCLEOTIDE SEQUENCE [LARGE SCALE GENOMIC DNA]</scope>
    <source>
        <strain evidence="1 2">SB-02</strain>
    </source>
</reference>
<proteinExistence type="predicted"/>
<dbReference type="RefSeq" id="WP_157477573.1">
    <property type="nucleotide sequence ID" value="NZ_CP046566.1"/>
</dbReference>
<keyword evidence="2" id="KW-1185">Reference proteome</keyword>
<dbReference type="Gene3D" id="3.40.50.150">
    <property type="entry name" value="Vaccinia Virus protein VP39"/>
    <property type="match status" value="1"/>
</dbReference>
<gene>
    <name evidence="1" type="ORF">GLV81_05550</name>
</gene>
<dbReference type="EMBL" id="CP046566">
    <property type="protein sequence ID" value="QGW27629.1"/>
    <property type="molecule type" value="Genomic_DNA"/>
</dbReference>
<protein>
    <submittedName>
        <fullName evidence="1">Methyltransferase domain-containing protein</fullName>
    </submittedName>
</protein>
<dbReference type="InterPro" id="IPR029063">
    <property type="entry name" value="SAM-dependent_MTases_sf"/>
</dbReference>
<keyword evidence="1" id="KW-0808">Transferase</keyword>
<dbReference type="AlphaFoldDB" id="A0A6I6GRC9"/>
<name>A0A6I6GRC9_9BACT</name>
<evidence type="ECO:0000313" key="1">
    <source>
        <dbReference type="EMBL" id="QGW27629.1"/>
    </source>
</evidence>
<sequence>MESLVLALMNYPAAISLVPKAFNPGIASPTWITRKLLLHAVLQHAPALKGKLLDFGCGAKPYKSLFSVDEYIGVDFQGEGHDHSNEQIDVYYDGKTLPFENDSFDSIFSTEVFEHVFNLPEMLDELNRVLKPGGQMLITCPFAICEHEQPNDFARYTSFAIRHLLQQHGFEVVQQEKLGTSVQALWQMRITYWNLHVLYKLRNIPVIRSGARLFFNSMMNAAAWLCNAILPFSNDLYLNNLVLARKK</sequence>
<dbReference type="SUPFAM" id="SSF53335">
    <property type="entry name" value="S-adenosyl-L-methionine-dependent methyltransferases"/>
    <property type="match status" value="1"/>
</dbReference>
<accession>A0A6I6GRC9</accession>
<dbReference type="KEGG" id="fls:GLV81_05550"/>
<dbReference type="GO" id="GO:0032259">
    <property type="term" value="P:methylation"/>
    <property type="evidence" value="ECO:0007669"/>
    <property type="project" value="UniProtKB-KW"/>
</dbReference>
<evidence type="ECO:0000313" key="2">
    <source>
        <dbReference type="Proteomes" id="UP000426027"/>
    </source>
</evidence>
<dbReference type="Proteomes" id="UP000426027">
    <property type="component" value="Chromosome"/>
</dbReference>
<dbReference type="Pfam" id="PF13489">
    <property type="entry name" value="Methyltransf_23"/>
    <property type="match status" value="1"/>
</dbReference>